<gene>
    <name evidence="2" type="ORF">RAH46_15210</name>
</gene>
<feature type="chain" id="PRO_5046173568" evidence="1">
    <location>
        <begin position="26"/>
        <end position="167"/>
    </location>
</feature>
<dbReference type="InterPro" id="IPR025091">
    <property type="entry name" value="DUF4019"/>
</dbReference>
<evidence type="ECO:0000256" key="1">
    <source>
        <dbReference type="SAM" id="SignalP"/>
    </source>
</evidence>
<evidence type="ECO:0000313" key="2">
    <source>
        <dbReference type="EMBL" id="WMW03691.1"/>
    </source>
</evidence>
<dbReference type="Proteomes" id="UP001183127">
    <property type="component" value="Chromosome"/>
</dbReference>
<dbReference type="PROSITE" id="PS51257">
    <property type="entry name" value="PROKAR_LIPOPROTEIN"/>
    <property type="match status" value="1"/>
</dbReference>
<dbReference type="Pfam" id="PF13211">
    <property type="entry name" value="DUF4019"/>
    <property type="match status" value="1"/>
</dbReference>
<feature type="signal peptide" evidence="1">
    <location>
        <begin position="1"/>
        <end position="25"/>
    </location>
</feature>
<evidence type="ECO:0000313" key="3">
    <source>
        <dbReference type="Proteomes" id="UP001183127"/>
    </source>
</evidence>
<protein>
    <submittedName>
        <fullName evidence="2">DUF4019 domain-containing protein</fullName>
    </submittedName>
</protein>
<keyword evidence="3" id="KW-1185">Reference proteome</keyword>
<dbReference type="RefSeq" id="WP_044488089.1">
    <property type="nucleotide sequence ID" value="NZ_CP132921.1"/>
</dbReference>
<sequence>MKHCFTVMISLLVLAGCDVSINTNAPITNAAPAVTLSEPGSAQQQRLLVDTATEFLLLLDAGRIDMTWPSVGSVLKAASTESNWVKGISGLRTGLGELQQRGQFQIAFTKQLPDAPPGHYAAIQTQSRFANMTVTEAVLLSEEADQWRVVGYNISKAVEVSAGVRLF</sequence>
<proteinExistence type="predicted"/>
<dbReference type="EMBL" id="CP132921">
    <property type="protein sequence ID" value="WMW03691.1"/>
    <property type="molecule type" value="Genomic_DNA"/>
</dbReference>
<name>A0ABY9QKL3_9PSED</name>
<organism evidence="2 3">
    <name type="scientific">Pseudomonas entomophila</name>
    <dbReference type="NCBI Taxonomy" id="312306"/>
    <lineage>
        <taxon>Bacteria</taxon>
        <taxon>Pseudomonadati</taxon>
        <taxon>Pseudomonadota</taxon>
        <taxon>Gammaproteobacteria</taxon>
        <taxon>Pseudomonadales</taxon>
        <taxon>Pseudomonadaceae</taxon>
        <taxon>Pseudomonas</taxon>
    </lineage>
</organism>
<keyword evidence="1" id="KW-0732">Signal</keyword>
<dbReference type="GeneID" id="32805914"/>
<reference evidence="2 3" key="1">
    <citation type="submission" date="2023-08" db="EMBL/GenBank/DDBJ databases">
        <title>Complete Genome Sequence of Pseudomonas entomophila TVIN A01.</title>
        <authorList>
            <person name="Shelke T."/>
            <person name="Mahar N.S."/>
            <person name="Gupta I."/>
            <person name="Gupta V."/>
        </authorList>
    </citation>
    <scope>NUCLEOTIDE SEQUENCE [LARGE SCALE GENOMIC DNA]</scope>
    <source>
        <strain evidence="2 3">TVIN-A01</strain>
    </source>
</reference>
<accession>A0ABY9QKL3</accession>